<dbReference type="GO" id="GO:0050808">
    <property type="term" value="P:synapse organization"/>
    <property type="evidence" value="ECO:0007669"/>
    <property type="project" value="TreeGrafter"/>
</dbReference>
<keyword evidence="3" id="KW-1185">Reference proteome</keyword>
<evidence type="ECO:0000313" key="2">
    <source>
        <dbReference type="EnsemblMetazoa" id="MESCA010193-PA"/>
    </source>
</evidence>
<organism evidence="2 3">
    <name type="scientific">Megaselia scalaris</name>
    <name type="common">Humpbacked fly</name>
    <name type="synonym">Phora scalaris</name>
    <dbReference type="NCBI Taxonomy" id="36166"/>
    <lineage>
        <taxon>Eukaryota</taxon>
        <taxon>Metazoa</taxon>
        <taxon>Ecdysozoa</taxon>
        <taxon>Arthropoda</taxon>
        <taxon>Hexapoda</taxon>
        <taxon>Insecta</taxon>
        <taxon>Pterygota</taxon>
        <taxon>Neoptera</taxon>
        <taxon>Endopterygota</taxon>
        <taxon>Diptera</taxon>
        <taxon>Brachycera</taxon>
        <taxon>Muscomorpha</taxon>
        <taxon>Platypezoidea</taxon>
        <taxon>Phoridae</taxon>
        <taxon>Megaseliini</taxon>
        <taxon>Megaselia</taxon>
    </lineage>
</organism>
<dbReference type="EMBL" id="CAQQ02008485">
    <property type="status" value="NOT_ANNOTATED_CDS"/>
    <property type="molecule type" value="Genomic_DNA"/>
</dbReference>
<dbReference type="InterPro" id="IPR003599">
    <property type="entry name" value="Ig_sub"/>
</dbReference>
<evidence type="ECO:0000313" key="3">
    <source>
        <dbReference type="Proteomes" id="UP000015102"/>
    </source>
</evidence>
<feature type="domain" description="Ig-like" evidence="1">
    <location>
        <begin position="3"/>
        <end position="101"/>
    </location>
</feature>
<sequence length="106" mass="11648">TVPRTEILGQPDRYIKAGSNVVIRCIVRGALEPPNYIMWYHGSKQLPTDTSRVHTQLDKNLPENDGDSLSTIGSLIIEKVKKHDTGNYTCSPSNSPSATVTLNVIN</sequence>
<dbReference type="InterPro" id="IPR013783">
    <property type="entry name" value="Ig-like_fold"/>
</dbReference>
<dbReference type="SMART" id="SM00409">
    <property type="entry name" value="IG"/>
    <property type="match status" value="1"/>
</dbReference>
<dbReference type="InterPro" id="IPR037448">
    <property type="entry name" value="Zig-8"/>
</dbReference>
<dbReference type="GO" id="GO:0032589">
    <property type="term" value="C:neuron projection membrane"/>
    <property type="evidence" value="ECO:0007669"/>
    <property type="project" value="TreeGrafter"/>
</dbReference>
<dbReference type="SUPFAM" id="SSF48726">
    <property type="entry name" value="Immunoglobulin"/>
    <property type="match status" value="1"/>
</dbReference>
<dbReference type="InterPro" id="IPR007110">
    <property type="entry name" value="Ig-like_dom"/>
</dbReference>
<accession>T1H1X0</accession>
<dbReference type="Pfam" id="PF13927">
    <property type="entry name" value="Ig_3"/>
    <property type="match status" value="1"/>
</dbReference>
<reference evidence="2" key="2">
    <citation type="submission" date="2015-06" db="UniProtKB">
        <authorList>
            <consortium name="EnsemblMetazoa"/>
        </authorList>
    </citation>
    <scope>IDENTIFICATION</scope>
</reference>
<name>T1H1X0_MEGSC</name>
<dbReference type="InterPro" id="IPR003598">
    <property type="entry name" value="Ig_sub2"/>
</dbReference>
<dbReference type="STRING" id="36166.T1H1X0"/>
<dbReference type="AlphaFoldDB" id="T1H1X0"/>
<proteinExistence type="predicted"/>
<dbReference type="Gene3D" id="2.60.40.10">
    <property type="entry name" value="Immunoglobulins"/>
    <property type="match status" value="1"/>
</dbReference>
<dbReference type="PANTHER" id="PTHR23279:SF21">
    <property type="entry name" value="DEFECTIVE PROBOSCIS EXTENSION RESPONSE 11, ISOFORM B-RELATED"/>
    <property type="match status" value="1"/>
</dbReference>
<dbReference type="EnsemblMetazoa" id="MESCA010193-RA">
    <property type="protein sequence ID" value="MESCA010193-PA"/>
    <property type="gene ID" value="MESCA010193"/>
</dbReference>
<dbReference type="InterPro" id="IPR036179">
    <property type="entry name" value="Ig-like_dom_sf"/>
</dbReference>
<protein>
    <recommendedName>
        <fullName evidence="1">Ig-like domain-containing protein</fullName>
    </recommendedName>
</protein>
<dbReference type="PANTHER" id="PTHR23279">
    <property type="entry name" value="DEFECTIVE PROBOSCIS EXTENSION RESPONSE DPR -RELATED"/>
    <property type="match status" value="1"/>
</dbReference>
<dbReference type="PROSITE" id="PS50835">
    <property type="entry name" value="IG_LIKE"/>
    <property type="match status" value="1"/>
</dbReference>
<dbReference type="HOGENOM" id="CLU_046341_8_2_1"/>
<reference evidence="3" key="1">
    <citation type="submission" date="2013-02" db="EMBL/GenBank/DDBJ databases">
        <authorList>
            <person name="Hughes D."/>
        </authorList>
    </citation>
    <scope>NUCLEOTIDE SEQUENCE</scope>
    <source>
        <strain>Durham</strain>
        <strain evidence="3">NC isolate 2 -- Noor lab</strain>
    </source>
</reference>
<dbReference type="FunFam" id="2.60.40.10:FF:001026">
    <property type="entry name" value="Uncharacterized protein, isoform B"/>
    <property type="match status" value="1"/>
</dbReference>
<evidence type="ECO:0000259" key="1">
    <source>
        <dbReference type="PROSITE" id="PS50835"/>
    </source>
</evidence>
<dbReference type="SMART" id="SM00408">
    <property type="entry name" value="IGc2"/>
    <property type="match status" value="1"/>
</dbReference>
<dbReference type="Proteomes" id="UP000015102">
    <property type="component" value="Unassembled WGS sequence"/>
</dbReference>